<dbReference type="NCBIfam" id="TIGR01733">
    <property type="entry name" value="AA-adenyl-dom"/>
    <property type="match status" value="1"/>
</dbReference>
<evidence type="ECO:0000256" key="6">
    <source>
        <dbReference type="ARBA" id="ARBA00022737"/>
    </source>
</evidence>
<dbReference type="SUPFAM" id="SSF56801">
    <property type="entry name" value="Acetyl-CoA synthetase-like"/>
    <property type="match status" value="1"/>
</dbReference>
<dbReference type="Pfam" id="PF08242">
    <property type="entry name" value="Methyltransf_12"/>
    <property type="match status" value="1"/>
</dbReference>
<evidence type="ECO:0000259" key="12">
    <source>
        <dbReference type="PROSITE" id="PS52004"/>
    </source>
</evidence>
<dbReference type="FunFam" id="3.40.50.12780:FF:000012">
    <property type="entry name" value="Non-ribosomal peptide synthetase"/>
    <property type="match status" value="1"/>
</dbReference>
<comment type="cofactor">
    <cofactor evidence="1">
        <name>pyridoxal 5'-phosphate</name>
        <dbReference type="ChEBI" id="CHEBI:597326"/>
    </cofactor>
</comment>
<dbReference type="GO" id="GO:0004315">
    <property type="term" value="F:3-oxoacyl-[acyl-carrier-protein] synthase activity"/>
    <property type="evidence" value="ECO:0007669"/>
    <property type="project" value="InterPro"/>
</dbReference>
<dbReference type="Gene3D" id="3.30.300.30">
    <property type="match status" value="2"/>
</dbReference>
<dbReference type="GO" id="GO:0031177">
    <property type="term" value="F:phosphopantetheine binding"/>
    <property type="evidence" value="ECO:0007669"/>
    <property type="project" value="InterPro"/>
</dbReference>
<dbReference type="Gene3D" id="1.10.1200.10">
    <property type="entry name" value="ACP-like"/>
    <property type="match status" value="2"/>
</dbReference>
<dbReference type="Proteomes" id="UP000676169">
    <property type="component" value="Chromosome"/>
</dbReference>
<evidence type="ECO:0000313" key="14">
    <source>
        <dbReference type="Proteomes" id="UP000676169"/>
    </source>
</evidence>
<dbReference type="GO" id="GO:0004312">
    <property type="term" value="F:fatty acid synthase activity"/>
    <property type="evidence" value="ECO:0007669"/>
    <property type="project" value="TreeGrafter"/>
</dbReference>
<dbReference type="InterPro" id="IPR050091">
    <property type="entry name" value="PKS_NRPS_Biosynth_Enz"/>
</dbReference>
<dbReference type="InterPro" id="IPR020845">
    <property type="entry name" value="AMP-binding_CS"/>
</dbReference>
<dbReference type="Pfam" id="PF00501">
    <property type="entry name" value="AMP-binding"/>
    <property type="match status" value="1"/>
</dbReference>
<dbReference type="InterPro" id="IPR014043">
    <property type="entry name" value="Acyl_transferase_dom"/>
</dbReference>
<dbReference type="SUPFAM" id="SSF55048">
    <property type="entry name" value="Probable ACP-binding domain of malonyl-CoA ACP transacylase"/>
    <property type="match status" value="1"/>
</dbReference>
<dbReference type="InterPro" id="IPR001242">
    <property type="entry name" value="Condensation_dom"/>
</dbReference>
<dbReference type="SUPFAM" id="SSF53335">
    <property type="entry name" value="S-adenosyl-L-methionine-dependent methyltransferases"/>
    <property type="match status" value="1"/>
</dbReference>
<proteinExistence type="inferred from homology"/>
<dbReference type="Gene3D" id="3.40.50.980">
    <property type="match status" value="2"/>
</dbReference>
<dbReference type="Gene3D" id="3.40.47.10">
    <property type="match status" value="1"/>
</dbReference>
<dbReference type="Pfam" id="PF00109">
    <property type="entry name" value="ketoacyl-synt"/>
    <property type="match status" value="1"/>
</dbReference>
<dbReference type="InterPro" id="IPR015422">
    <property type="entry name" value="PyrdxlP-dep_Trfase_small"/>
</dbReference>
<keyword evidence="4" id="KW-0597">Phosphoprotein</keyword>
<dbReference type="InterPro" id="IPR005814">
    <property type="entry name" value="Aminotrans_3"/>
</dbReference>
<dbReference type="Gene3D" id="3.30.559.30">
    <property type="entry name" value="Nonribosomal peptide synthetase, condensation domain"/>
    <property type="match status" value="1"/>
</dbReference>
<feature type="domain" description="Ketosynthase family 3 (KS3)" evidence="12">
    <location>
        <begin position="8"/>
        <end position="429"/>
    </location>
</feature>
<dbReference type="SUPFAM" id="SSF52777">
    <property type="entry name" value="CoA-dependent acyltransferases"/>
    <property type="match status" value="2"/>
</dbReference>
<feature type="domain" description="Carrier" evidence="11">
    <location>
        <begin position="2891"/>
        <end position="2965"/>
    </location>
</feature>
<dbReference type="Gene3D" id="3.30.70.250">
    <property type="entry name" value="Malonyl-CoA ACP transacylase, ACP-binding"/>
    <property type="match status" value="1"/>
</dbReference>
<dbReference type="GO" id="GO:0030170">
    <property type="term" value="F:pyridoxal phosphate binding"/>
    <property type="evidence" value="ECO:0007669"/>
    <property type="project" value="InterPro"/>
</dbReference>
<dbReference type="Gene3D" id="2.30.38.10">
    <property type="entry name" value="Luciferase, Domain 3"/>
    <property type="match status" value="1"/>
</dbReference>
<dbReference type="InterPro" id="IPR016035">
    <property type="entry name" value="Acyl_Trfase/lysoPLipase"/>
</dbReference>
<dbReference type="FunFam" id="3.40.50.980:FF:000001">
    <property type="entry name" value="Non-ribosomal peptide synthetase"/>
    <property type="match status" value="1"/>
</dbReference>
<dbReference type="InterPro" id="IPR020841">
    <property type="entry name" value="PKS_Beta-ketoAc_synthase_dom"/>
</dbReference>
<dbReference type="SMART" id="SM00827">
    <property type="entry name" value="PKS_AT"/>
    <property type="match status" value="1"/>
</dbReference>
<dbReference type="GO" id="GO:0009403">
    <property type="term" value="P:toxin biosynthetic process"/>
    <property type="evidence" value="ECO:0007669"/>
    <property type="project" value="UniProtKB-ARBA"/>
</dbReference>
<keyword evidence="6" id="KW-0677">Repeat</keyword>
<dbReference type="Gene3D" id="3.40.366.10">
    <property type="entry name" value="Malonyl-Coenzyme A Acyl Carrier Protein, domain 2"/>
    <property type="match status" value="1"/>
</dbReference>
<dbReference type="KEGG" id="lamb:KBB96_12100"/>
<dbReference type="PANTHER" id="PTHR43775">
    <property type="entry name" value="FATTY ACID SYNTHASE"/>
    <property type="match status" value="1"/>
</dbReference>
<dbReference type="Gene3D" id="3.40.50.150">
    <property type="entry name" value="Vaccinia Virus protein VP39"/>
    <property type="match status" value="1"/>
</dbReference>
<feature type="region of interest" description="Disordered" evidence="10">
    <location>
        <begin position="1060"/>
        <end position="1083"/>
    </location>
</feature>
<dbReference type="Pfam" id="PF02801">
    <property type="entry name" value="Ketoacyl-synt_C"/>
    <property type="match status" value="1"/>
</dbReference>
<dbReference type="InterPro" id="IPR000873">
    <property type="entry name" value="AMP-dep_synth/lig_dom"/>
</dbReference>
<dbReference type="Pfam" id="PF00668">
    <property type="entry name" value="Condensation"/>
    <property type="match status" value="1"/>
</dbReference>
<dbReference type="GO" id="GO:0006633">
    <property type="term" value="P:fatty acid biosynthetic process"/>
    <property type="evidence" value="ECO:0007669"/>
    <property type="project" value="InterPro"/>
</dbReference>
<dbReference type="InterPro" id="IPR014031">
    <property type="entry name" value="Ketoacyl_synth_C"/>
</dbReference>
<dbReference type="SUPFAM" id="SSF52151">
    <property type="entry name" value="FabD/lysophospholipase-like"/>
    <property type="match status" value="1"/>
</dbReference>
<dbReference type="Gene3D" id="3.30.559.10">
    <property type="entry name" value="Chloramphenicol acetyltransferase-like domain"/>
    <property type="match status" value="1"/>
</dbReference>
<evidence type="ECO:0000256" key="8">
    <source>
        <dbReference type="ARBA" id="ARBA00023268"/>
    </source>
</evidence>
<dbReference type="Pfam" id="PF00550">
    <property type="entry name" value="PP-binding"/>
    <property type="match status" value="2"/>
</dbReference>
<evidence type="ECO:0000256" key="10">
    <source>
        <dbReference type="SAM" id="MobiDB-lite"/>
    </source>
</evidence>
<evidence type="ECO:0000256" key="9">
    <source>
        <dbReference type="ARBA" id="ARBA00029443"/>
    </source>
</evidence>
<organism evidence="13 14">
    <name type="scientific">Luteolibacter ambystomatis</name>
    <dbReference type="NCBI Taxonomy" id="2824561"/>
    <lineage>
        <taxon>Bacteria</taxon>
        <taxon>Pseudomonadati</taxon>
        <taxon>Verrucomicrobiota</taxon>
        <taxon>Verrucomicrobiia</taxon>
        <taxon>Verrucomicrobiales</taxon>
        <taxon>Verrucomicrobiaceae</taxon>
        <taxon>Luteolibacter</taxon>
    </lineage>
</organism>
<dbReference type="SUPFAM" id="SSF53901">
    <property type="entry name" value="Thiolase-like"/>
    <property type="match status" value="1"/>
</dbReference>
<dbReference type="InterPro" id="IPR013217">
    <property type="entry name" value="Methyltransf_12"/>
</dbReference>
<dbReference type="InterPro" id="IPR036736">
    <property type="entry name" value="ACP-like_sf"/>
</dbReference>
<dbReference type="PROSITE" id="PS52004">
    <property type="entry name" value="KS3_2"/>
    <property type="match status" value="1"/>
</dbReference>
<dbReference type="SMART" id="SM00825">
    <property type="entry name" value="PKS_KS"/>
    <property type="match status" value="1"/>
</dbReference>
<gene>
    <name evidence="13" type="ORF">KBB96_12100</name>
</gene>
<accession>A0A975G5S3</accession>
<dbReference type="CDD" id="cd02440">
    <property type="entry name" value="AdoMet_MTases"/>
    <property type="match status" value="1"/>
</dbReference>
<evidence type="ECO:0000313" key="13">
    <source>
        <dbReference type="EMBL" id="QUE49614.1"/>
    </source>
</evidence>
<keyword evidence="8" id="KW-0511">Multifunctional enzyme</keyword>
<dbReference type="InterPro" id="IPR015424">
    <property type="entry name" value="PyrdxlP-dep_Trfase"/>
</dbReference>
<dbReference type="PROSITE" id="PS50075">
    <property type="entry name" value="CARRIER"/>
    <property type="match status" value="2"/>
</dbReference>
<dbReference type="InterPro" id="IPR010071">
    <property type="entry name" value="AA_adenyl_dom"/>
</dbReference>
<evidence type="ECO:0000256" key="3">
    <source>
        <dbReference type="ARBA" id="ARBA00022450"/>
    </source>
</evidence>
<dbReference type="Pfam" id="PF22621">
    <property type="entry name" value="CurL-like_PKS_C"/>
    <property type="match status" value="1"/>
</dbReference>
<dbReference type="PROSITE" id="PS00600">
    <property type="entry name" value="AA_TRANSFER_CLASS_3"/>
    <property type="match status" value="1"/>
</dbReference>
<dbReference type="InterPro" id="IPR023213">
    <property type="entry name" value="CAT-like_dom_sf"/>
</dbReference>
<sequence length="2987" mass="324876">MNEEFQEPEAIAVIGMAGRFPGAQGPDEFWQNLITDKDCITRTGVRTDAEGRKYVGARSTLESPDLFDASFFGIYPKEAELMDPQHRIFLECAWEALEHSGHDPAAFPGMIGVYAGLSLNTYLLHNLGKARDLAANYQVAEYQTMLGNDKDFLPVRVSYKLNLRGPSMAIQTACSTSLVAIAQAATALLTYQCDMALAGGVSISFPQMREYLFTEEGMVSPDGTCRAFDANAAGTVFGSGCGVVLLKRLSEAIADRDPILAVIKGWAVNNDGSDKIGFAAPGVNAQADVIALAQAAAGVHPEDISYIEAHGTGTPLGDPIEIAGLTKAFREGGAQGNGYCAIGTGKTHIGHLDVAAGVTGLIKTIQQFRHEKIPALLHFQAPNPRIDFANSPFAPVQRELEWKSNDKPRLAGISAFGVGGTNAHLVLSEPPTPQPATPVRKQQLLVLSAKTPTALDAMASRLADHLLKEALVLGDVAHTLTTGRRGFLHRRAVVAADVSEAIAKLRETTSSAQALAAAPRVAFLFPGQGSQYQDMGRDLYQSEPAFRQAIDECAALLQGHLNLDIRATLYPTDADREEAGKRIHQTWLTQPCIFVVEYALAKLWMSWGVTPSLLIGHSIGEYVAAVLAGTFTLADALKLLSVRARYMQDLPGGGMLAIRQGADQLTLPAGIEIAAINSPQLCTVSGSHEAIAAYQAELEAKGVVSKVLKTSHAFHSAAMEPIVAPFTAEAAKIPANPPSIPWISTATGQPMDAATLADPGYWARQLRHSVRFSDALATAFTETGLLLLEVGPGQALAPFARQHPARATTPVVSTLPSFSPTTDLSDLLTAAGELWKNGVSIDWSALSGGVPHNRVHLPTYPFERQSFWIDRSCEPVASIPSVAAPGLPSPAASVPPPPPPAVMSTSTDRKPELSARLRAVVLELSGMAVEDDKATFTEIGFDSLFLTQASQAILTKFGVKVTFRQMLGELSSVAALVNHLDKEMPVSAPTAAPATTSAVVSAPVVVPQAAGSSPIEQLIANNIQLMQALLESHRAGNAPATAPAPASTLPVVQWPADKPRTTAANSRFGPYKPIEKGEKGGLTATQQSSLDALIDRYTRKTPGSKSYTAEHRGHYADPRAVAGFKSLWKEMVYPIVSQRTKGARLWDIDGNEYVDITMGFGTYFFGHSPEWITEAIETQLHTGIEIGPQSPIAGKLAGAICELTGMDRATFCNTGSEAVMAAMRLARTITGRQRIAYFTGDYHGMFEEVLVRGAWIDGVYKAQPIAPGIPQNLVENMLVLDYADPTSLDILRAHAHELAAVMIEPVQSRAPGLQPREFMHEVRAITREGGAALIFDEVVTGFRCAPGGAQAYFGVEADLATYGKVIGGGMPIGVLAGKREYMDALDGGAWNYGDDSFPEVGVTFFAGTFVRHPLALAAAWRVVQHLKGEGPRLQIDMEERVSRLCRTLNDHFDAIGVPLHIPHFSAYAVIEHAPDLKYASVLWYFLRERGVHVWEGRPLYFTTAHTDEDLDLVVRGFVGAVADMQTAGFFPASHEGAPVAPEAFPRHDSSPSTEAQREIFHAVQMGPEANASFNESNLIRFDGVLEPEALKTAVLDLVVRHPALRSTFSEDGTTQLFHPAPRELEIVSHDLTVLADAESQWEDIRREESLQPFDLVTGPLVRVHLARFAEDRHELLFTAHHLVCDGWSFGMLMAELATAYDARKAGHLPKLPPAMPFAEYARHEVVTRDSQETLDAERFWVSKFEQGAPVLELPVDRPRPAVKTYAGSMESIELDPQLYVRLKKESSKLGGTLFATLLSSFATLLHRLTGQDDVVIGVPAAGQTRIGRDELVGHCLNFLPLRLKPAGDRSFREFATEVKDEVLEAYDHQNYTFGSLLKKLTLPRDTSRLPLVTVMFNIDRSGFDQVRFDKLTFDVETNPKRFVNFDLFFNLSQSDQRMVVECEYNTDLHDAATIRRWLGAFEQLIGSAIAKGDSTLDELPILAPAEREQTLGEWNATQRDYPNATVDQLVSGPADKTAIRCGQQTLTYAELESQATTLAARLQASGVKRGDLVGIHLERSTAMVTGLLAILKCGAAYVPMDPAFPAERLAFMVEDAHMPVILTQFSHRHALPPTTAKLILIDDAPNGETFTAVERHPEDLAYVIFTSGSTGRPKGVRIPHRAVVNFLQSMRREPGLTADDVLLAVTTLSFDIAGLELFLPLTTGATVVIATRDTVIDGHLLQQEIDRHAITVLQATPSTWRLLLEASWPGKSDLKVLVGGEAVPRDLVNRLAPICKEAWNVYGPTETTIWSTTIRLHEEDGPVSIGRPIDNTQVYIVNSAFQPQPIGIAGELLIGGDGLAAGYHDRDDLTADRFVSVSQLSTPNSQLLYRTGDLARWRADGTIECLGRMDHQVKVRGYRIELGDIESHLEQHPDVEQAVAHVHDGRLVAYLRTKGAPAASEDTAIWQDQWDMLYSSAISQSGSSKLDNLDAVITSWAGLENAGEQVSEWIDTTVERIRSYGSRRIFEIGCGTGQILSRLAPEAEAYWAADISKVAVEALQKHVPLAQVKLFHRPADDFSELTAGSFDTVIINSVAQYFPNAAYLQRVLEGATRLLSPGGRIFLGDIQGNALLSAHHAEALRERAPAGTTCKQLREKINQRLAQETELSVDPAWFDQLGLPGISHVTIQLRRGRITNETTTYHYDVVLHADPAPATLAITQWRDWQRLNLEQLEAMLAGQPEQLAFTRIPDARLSRPLTFLRQLLDGEADASLPEWPGSPSFAVTAEELFAVAIQAGYQAYVQWHTDGTDGLLDAVFLPAENTVLPRHLSHALAKPAFSLVNTPTHDQKGGNDAVIPTLRRHLASQLPDYMIPSVFVILAKFPLTPNGKVDRKALPAPDAPVHATTPREIVAPRNDTERELASIWQQVLGLENIGIEDDIFELGGDSILIFQITTRANRAGIALTPALVFRLRTIVKLAEAVAATPAGPVATTPTIQRVNRDAYRRKL</sequence>
<evidence type="ECO:0000256" key="2">
    <source>
        <dbReference type="ARBA" id="ARBA00001957"/>
    </source>
</evidence>
<name>A0A975G5S3_9BACT</name>
<dbReference type="Pfam" id="PF00698">
    <property type="entry name" value="Acyl_transf_1"/>
    <property type="match status" value="1"/>
</dbReference>
<dbReference type="Pfam" id="PF00202">
    <property type="entry name" value="Aminotran_3"/>
    <property type="match status" value="1"/>
</dbReference>
<dbReference type="Gene3D" id="3.30.70.3290">
    <property type="match status" value="1"/>
</dbReference>
<protein>
    <submittedName>
        <fullName evidence="13">Amino acid adenylation domain-containing protein</fullName>
    </submittedName>
</protein>
<dbReference type="InterPro" id="IPR001227">
    <property type="entry name" value="Ac_transferase_dom_sf"/>
</dbReference>
<dbReference type="RefSeq" id="WP_211629703.1">
    <property type="nucleotide sequence ID" value="NZ_CP073100.1"/>
</dbReference>
<evidence type="ECO:0000256" key="7">
    <source>
        <dbReference type="ARBA" id="ARBA00022898"/>
    </source>
</evidence>
<evidence type="ECO:0000256" key="1">
    <source>
        <dbReference type="ARBA" id="ARBA00001933"/>
    </source>
</evidence>
<dbReference type="PROSITE" id="PS00455">
    <property type="entry name" value="AMP_BINDING"/>
    <property type="match status" value="1"/>
</dbReference>
<keyword evidence="14" id="KW-1185">Reference proteome</keyword>
<evidence type="ECO:0000256" key="4">
    <source>
        <dbReference type="ARBA" id="ARBA00022553"/>
    </source>
</evidence>
<comment type="similarity">
    <text evidence="9">In the C-terminal section; belongs to the NRP synthetase family.</text>
</comment>
<dbReference type="InterPro" id="IPR020806">
    <property type="entry name" value="PKS_PP-bd"/>
</dbReference>
<dbReference type="InterPro" id="IPR009081">
    <property type="entry name" value="PP-bd_ACP"/>
</dbReference>
<reference evidence="13" key="1">
    <citation type="submission" date="2021-04" db="EMBL/GenBank/DDBJ databases">
        <title>Luteolibacter sp. 32A isolated from the skin of an Anderson's salamander (Ambystoma andersonii).</title>
        <authorList>
            <person name="Spergser J."/>
            <person name="Busse H.-J."/>
        </authorList>
    </citation>
    <scope>NUCLEOTIDE SEQUENCE</scope>
    <source>
        <strain evidence="13">32A</strain>
    </source>
</reference>
<keyword evidence="7" id="KW-0663">Pyridoxal phosphate</keyword>
<dbReference type="InterPro" id="IPR016036">
    <property type="entry name" value="Malonyl_transacylase_ACP-bd"/>
</dbReference>
<dbReference type="FunFam" id="1.10.1200.10:FF:000005">
    <property type="entry name" value="Nonribosomal peptide synthetase 1"/>
    <property type="match status" value="1"/>
</dbReference>
<dbReference type="Gene3D" id="3.90.1150.10">
    <property type="entry name" value="Aspartate Aminotransferase, domain 1"/>
    <property type="match status" value="1"/>
</dbReference>
<keyword evidence="5" id="KW-0808">Transferase</keyword>
<dbReference type="InterPro" id="IPR018201">
    <property type="entry name" value="Ketoacyl_synth_AS"/>
</dbReference>
<dbReference type="SMART" id="SM00823">
    <property type="entry name" value="PKS_PP"/>
    <property type="match status" value="2"/>
</dbReference>
<dbReference type="InterPro" id="IPR016039">
    <property type="entry name" value="Thiolase-like"/>
</dbReference>
<dbReference type="PROSITE" id="PS00606">
    <property type="entry name" value="KS3_1"/>
    <property type="match status" value="1"/>
</dbReference>
<dbReference type="InterPro" id="IPR029063">
    <property type="entry name" value="SAM-dependent_MTases_sf"/>
</dbReference>
<dbReference type="SUPFAM" id="SSF47336">
    <property type="entry name" value="ACP-like"/>
    <property type="match status" value="2"/>
</dbReference>
<dbReference type="GO" id="GO:0008483">
    <property type="term" value="F:transaminase activity"/>
    <property type="evidence" value="ECO:0007669"/>
    <property type="project" value="InterPro"/>
</dbReference>
<dbReference type="InterPro" id="IPR014030">
    <property type="entry name" value="Ketoacyl_synth_N"/>
</dbReference>
<dbReference type="InterPro" id="IPR015421">
    <property type="entry name" value="PyrdxlP-dep_Trfase_major"/>
</dbReference>
<comment type="cofactor">
    <cofactor evidence="2">
        <name>pantetheine 4'-phosphate</name>
        <dbReference type="ChEBI" id="CHEBI:47942"/>
    </cofactor>
</comment>
<feature type="domain" description="Carrier" evidence="11">
    <location>
        <begin position="908"/>
        <end position="984"/>
    </location>
</feature>
<dbReference type="PANTHER" id="PTHR43775:SF51">
    <property type="entry name" value="INACTIVE PHENOLPHTHIOCEROL SYNTHESIS POLYKETIDE SYNTHASE TYPE I PKS1-RELATED"/>
    <property type="match status" value="1"/>
</dbReference>
<dbReference type="SUPFAM" id="SSF53383">
    <property type="entry name" value="PLP-dependent transferases"/>
    <property type="match status" value="1"/>
</dbReference>
<dbReference type="Gene3D" id="3.40.640.10">
    <property type="entry name" value="Type I PLP-dependent aspartate aminotransferase-like (Major domain)"/>
    <property type="match status" value="1"/>
</dbReference>
<dbReference type="CDD" id="cd00833">
    <property type="entry name" value="PKS"/>
    <property type="match status" value="1"/>
</dbReference>
<evidence type="ECO:0000259" key="11">
    <source>
        <dbReference type="PROSITE" id="PS50075"/>
    </source>
</evidence>
<keyword evidence="3" id="KW-0596">Phosphopantetheine</keyword>
<dbReference type="CDD" id="cd19531">
    <property type="entry name" value="LCL_NRPS-like"/>
    <property type="match status" value="1"/>
</dbReference>
<dbReference type="EMBL" id="CP073100">
    <property type="protein sequence ID" value="QUE49614.1"/>
    <property type="molecule type" value="Genomic_DNA"/>
</dbReference>
<dbReference type="CDD" id="cd00610">
    <property type="entry name" value="OAT_like"/>
    <property type="match status" value="1"/>
</dbReference>
<evidence type="ECO:0000256" key="5">
    <source>
        <dbReference type="ARBA" id="ARBA00022679"/>
    </source>
</evidence>
<dbReference type="InterPro" id="IPR049704">
    <property type="entry name" value="Aminotrans_3_PPA_site"/>
</dbReference>
<dbReference type="InterPro" id="IPR045851">
    <property type="entry name" value="AMP-bd_C_sf"/>
</dbReference>
<feature type="region of interest" description="Disordered" evidence="10">
    <location>
        <begin position="886"/>
        <end position="909"/>
    </location>
</feature>